<comment type="caution">
    <text evidence="1">The sequence shown here is derived from an EMBL/GenBank/DDBJ whole genome shotgun (WGS) entry which is preliminary data.</text>
</comment>
<dbReference type="OrthoDB" id="5196769at2"/>
<reference evidence="1 2" key="1">
    <citation type="submission" date="2013-04" db="EMBL/GenBank/DDBJ databases">
        <title>The Genome Sequence of Propionimicrobium lymphophilum ACS-093-V-SCH5.</title>
        <authorList>
            <consortium name="The Broad Institute Genomics Platform"/>
            <person name="Earl A."/>
            <person name="Ward D."/>
            <person name="Feldgarden M."/>
            <person name="Gevers D."/>
            <person name="Saerens B."/>
            <person name="Vaneechoutte M."/>
            <person name="Walker B."/>
            <person name="Young S."/>
            <person name="Zeng Q."/>
            <person name="Gargeya S."/>
            <person name="Fitzgerald M."/>
            <person name="Haas B."/>
            <person name="Abouelleil A."/>
            <person name="Allen A.W."/>
            <person name="Alvarado L."/>
            <person name="Arachchi H.M."/>
            <person name="Berlin A.M."/>
            <person name="Chapman S.B."/>
            <person name="Gainer-Dewar J."/>
            <person name="Goldberg J."/>
            <person name="Griggs A."/>
            <person name="Gujja S."/>
            <person name="Hansen M."/>
            <person name="Howarth C."/>
            <person name="Imamovic A."/>
            <person name="Ireland A."/>
            <person name="Larimer J."/>
            <person name="McCowan C."/>
            <person name="Murphy C."/>
            <person name="Pearson M."/>
            <person name="Poon T.W."/>
            <person name="Priest M."/>
            <person name="Roberts A."/>
            <person name="Saif S."/>
            <person name="Shea T."/>
            <person name="Sisk P."/>
            <person name="Sykes S."/>
            <person name="Wortman J."/>
            <person name="Nusbaum C."/>
            <person name="Birren B."/>
        </authorList>
    </citation>
    <scope>NUCLEOTIDE SEQUENCE [LARGE SCALE GENOMIC DNA]</scope>
    <source>
        <strain evidence="1 2">ACS-093-V-SCH5</strain>
    </source>
</reference>
<protein>
    <submittedName>
        <fullName evidence="1">Uncharacterized protein</fullName>
    </submittedName>
</protein>
<dbReference type="Proteomes" id="UP000014417">
    <property type="component" value="Unassembled WGS sequence"/>
</dbReference>
<gene>
    <name evidence="1" type="ORF">HMPREF9306_00407</name>
</gene>
<evidence type="ECO:0000313" key="1">
    <source>
        <dbReference type="EMBL" id="EPD33652.1"/>
    </source>
</evidence>
<keyword evidence="2" id="KW-1185">Reference proteome</keyword>
<dbReference type="RefSeq" id="WP_016455260.1">
    <property type="nucleotide sequence ID" value="NZ_KE150269.1"/>
</dbReference>
<dbReference type="HOGENOM" id="CLU_1894360_0_0_11"/>
<evidence type="ECO:0000313" key="2">
    <source>
        <dbReference type="Proteomes" id="UP000014417"/>
    </source>
</evidence>
<organism evidence="1 2">
    <name type="scientific">Propionimicrobium lymphophilum ACS-093-V-SCH5</name>
    <dbReference type="NCBI Taxonomy" id="883161"/>
    <lineage>
        <taxon>Bacteria</taxon>
        <taxon>Bacillati</taxon>
        <taxon>Actinomycetota</taxon>
        <taxon>Actinomycetes</taxon>
        <taxon>Propionibacteriales</taxon>
        <taxon>Propionibacteriaceae</taxon>
        <taxon>Propionimicrobium</taxon>
    </lineage>
</organism>
<name>S2WLU7_9ACTN</name>
<proteinExistence type="predicted"/>
<accession>S2WLU7</accession>
<sequence length="134" mass="15234">MPEGENKTDETVGGAIQADEQIISEMVCEPLSDSLLERMKPDFGSPTRSVQVKVGEGNAAGQYWWVVIIDSPPDDAYRWGIRQFLTNAQNGDQYWQWIALSSEAEHTWEAVQWDHQRLIRAESARIKAQQCLAR</sequence>
<dbReference type="AlphaFoldDB" id="S2WLU7"/>
<dbReference type="EMBL" id="AGZR01000004">
    <property type="protein sequence ID" value="EPD33652.1"/>
    <property type="molecule type" value="Genomic_DNA"/>
</dbReference>